<proteinExistence type="predicted"/>
<dbReference type="InterPro" id="IPR000845">
    <property type="entry name" value="Nucleoside_phosphorylase_d"/>
</dbReference>
<protein>
    <recommendedName>
        <fullName evidence="2">Nucleoside phosphorylase domain-containing protein</fullName>
    </recommendedName>
</protein>
<evidence type="ECO:0000259" key="2">
    <source>
        <dbReference type="Pfam" id="PF01048"/>
    </source>
</evidence>
<dbReference type="InterPro" id="IPR053137">
    <property type="entry name" value="NLR-like"/>
</dbReference>
<evidence type="ECO:0000256" key="1">
    <source>
        <dbReference type="SAM" id="MobiDB-lite"/>
    </source>
</evidence>
<name>A0A2I2F6I1_ASPCN</name>
<dbReference type="InterPro" id="IPR035994">
    <property type="entry name" value="Nucleoside_phosphorylase_sf"/>
</dbReference>
<dbReference type="PANTHER" id="PTHR46082:SF11">
    <property type="entry name" value="AAA+ ATPASE DOMAIN-CONTAINING PROTEIN-RELATED"/>
    <property type="match status" value="1"/>
</dbReference>
<dbReference type="RefSeq" id="XP_024670264.1">
    <property type="nucleotide sequence ID" value="XM_024817688.1"/>
</dbReference>
<keyword evidence="4" id="KW-1185">Reference proteome</keyword>
<feature type="domain" description="Nucleoside phosphorylase" evidence="2">
    <location>
        <begin position="896"/>
        <end position="1182"/>
    </location>
</feature>
<feature type="region of interest" description="Disordered" evidence="1">
    <location>
        <begin position="65"/>
        <end position="85"/>
    </location>
</feature>
<dbReference type="GO" id="GO:0003824">
    <property type="term" value="F:catalytic activity"/>
    <property type="evidence" value="ECO:0007669"/>
    <property type="project" value="InterPro"/>
</dbReference>
<dbReference type="AlphaFoldDB" id="A0A2I2F6I1"/>
<dbReference type="SUPFAM" id="SSF53167">
    <property type="entry name" value="Purine and uridine phosphorylases"/>
    <property type="match status" value="1"/>
</dbReference>
<accession>A0A2I2F6I1</accession>
<gene>
    <name evidence="3" type="ORF">BDW47DRAFT_132884</name>
</gene>
<feature type="compositionally biased region" description="Polar residues" evidence="1">
    <location>
        <begin position="841"/>
        <end position="858"/>
    </location>
</feature>
<dbReference type="GeneID" id="36524848"/>
<evidence type="ECO:0000313" key="4">
    <source>
        <dbReference type="Proteomes" id="UP000234585"/>
    </source>
</evidence>
<dbReference type="STRING" id="41067.A0A2I2F6I1"/>
<evidence type="ECO:0000313" key="3">
    <source>
        <dbReference type="EMBL" id="PLB36252.1"/>
    </source>
</evidence>
<feature type="region of interest" description="Disordered" evidence="1">
    <location>
        <begin position="841"/>
        <end position="861"/>
    </location>
</feature>
<reference evidence="3 4" key="1">
    <citation type="submission" date="2017-12" db="EMBL/GenBank/DDBJ databases">
        <authorList>
            <consortium name="DOE Joint Genome Institute"/>
            <person name="Haridas S."/>
            <person name="Kjaerbolling I."/>
            <person name="Vesth T.C."/>
            <person name="Frisvad J.C."/>
            <person name="Nybo J.L."/>
            <person name="Theobald S."/>
            <person name="Kuo A."/>
            <person name="Bowyer P."/>
            <person name="Matsuda Y."/>
            <person name="Mondo S."/>
            <person name="Lyhne E.K."/>
            <person name="Kogle M.E."/>
            <person name="Clum A."/>
            <person name="Lipzen A."/>
            <person name="Salamov A."/>
            <person name="Ngan C.Y."/>
            <person name="Daum C."/>
            <person name="Chiniquy J."/>
            <person name="Barry K."/>
            <person name="LaButti K."/>
            <person name="Simmons B.A."/>
            <person name="Magnuson J.K."/>
            <person name="Mortensen U.H."/>
            <person name="Larsen T.O."/>
            <person name="Grigoriev I.V."/>
            <person name="Baker S.E."/>
            <person name="Andersen M.R."/>
            <person name="Nordberg H.P."/>
            <person name="Cantor M.N."/>
            <person name="Hua S.X."/>
        </authorList>
    </citation>
    <scope>NUCLEOTIDE SEQUENCE [LARGE SCALE GENOMIC DNA]</scope>
    <source>
        <strain evidence="3 4">CBS 102.13</strain>
    </source>
</reference>
<dbReference type="GO" id="GO:0009116">
    <property type="term" value="P:nucleoside metabolic process"/>
    <property type="evidence" value="ECO:0007669"/>
    <property type="project" value="InterPro"/>
</dbReference>
<organism evidence="3 4">
    <name type="scientific">Aspergillus candidus</name>
    <dbReference type="NCBI Taxonomy" id="41067"/>
    <lineage>
        <taxon>Eukaryota</taxon>
        <taxon>Fungi</taxon>
        <taxon>Dikarya</taxon>
        <taxon>Ascomycota</taxon>
        <taxon>Pezizomycotina</taxon>
        <taxon>Eurotiomycetes</taxon>
        <taxon>Eurotiomycetidae</taxon>
        <taxon>Eurotiales</taxon>
        <taxon>Aspergillaceae</taxon>
        <taxon>Aspergillus</taxon>
        <taxon>Aspergillus subgen. Circumdati</taxon>
    </lineage>
</organism>
<dbReference type="EMBL" id="KZ559153">
    <property type="protein sequence ID" value="PLB36252.1"/>
    <property type="molecule type" value="Genomic_DNA"/>
</dbReference>
<dbReference type="Pfam" id="PF01048">
    <property type="entry name" value="PNP_UDP_1"/>
    <property type="match status" value="1"/>
</dbReference>
<sequence length="1212" mass="135813">MAFIHKHRRDITDAFVDGSAESQYKPDDVSHSDKMSLTELMDLWRKHDKGPMDEDIQDQHIERDWEESESVNAPSTPILDNSDGYDREDIDLPELRKYRHSIIETAAYKWLLTDLGKHCFLIPSDPDVMTEIRQKILQSLPTTQRFSRRVPSASYKMTYNVDWDPLSFLKDQGYKEEPSEAVATAITLTGSANTTQALTSSQYLEQTWPSSAPLVLEIIQQALRSQRGDHATGELSDGTEFTIWIETPNPSGKNTLLVEVIGTPYSVAEIGEQMAWIGASLRSSPYQGVAFSRPMVDNIRVIQGKGKAPAKAYLAELQSDIGFQVYSKQPSEANGLCWHGLFRNPVVVEGFPILRRPDERTVSGLEVPLYIMAGLAQARYVNTFMGRVYVKGFSTMLVPTEQCDDMTMWHLVHNRNGDRISYLDSPVIPTEQVTIPQLEKARHVLGWCSEAKYLAGTSDISYQIAGSRLPKPRDDCILDQTSVSSGQMIVGGVPFAVGYKDTPFHISRGGYIRKLKWIFKKSVVIWDEGEKRGWLNNGTSALLHLVCASLVHDSKDEFSSEFLFRWEDLQKAPVPFSNKPHAAISVLLNHTNRRLKIYPEKDDFVRFEDRVEHFLNILEQIIDHQVLAAGPDGNLYKSKRIPRAHLEGWDFHDLSSDIDPVYPRVATLPTMGKGWVDFVRSIPAITLLGRGFGDLLQPENVSCTHWASLPRDKYYLAAGIADLEEIMDSSGDKTMYPIRLTENLTWHNLETAFAPCECVSGHEKHLDVVQVILPPTVLDESGVPRSPVDFEESGAVVFGYNENIQWCWDDHGDPEKGSLEYFDNQSSFKESDRGNHLTVLSSETATDSAQVSRATSPSMEDLVEEPRDVISNRLEPLTKSYTKWKLEGLVAEDYSIGIVCALPLELLAVRALFDMTHPDIHVAAADSNHYALGNMGRHKVVAACLPDGEYGTNSAADVASNLRRTFPAVKFCLLVGIGGGVPSSRNDIRLGDVVVSKPIGTNPGVMQYDMGKALENGIFEQQGFLQPPPRLVMTALSNLKSDPHLSRTPLQGYIEEIAACRREYRYPGAEQDRLFVSEFAHDPRYPTCDRCSLSHQCRRPGRPDTHPRIHYGLIASGNRVVKDARLRDQWSREKNVLCFEMEAAGIVNTLPCLVVRGICDYSDSHKNKRFQEYAAATAASYAKLLLSYMKETNDLEGKGVFIPGMGKCVMLK</sequence>
<feature type="compositionally biased region" description="Polar residues" evidence="1">
    <location>
        <begin position="70"/>
        <end position="79"/>
    </location>
</feature>
<dbReference type="Proteomes" id="UP000234585">
    <property type="component" value="Unassembled WGS sequence"/>
</dbReference>
<dbReference type="Gene3D" id="3.40.50.1580">
    <property type="entry name" value="Nucleoside phosphorylase domain"/>
    <property type="match status" value="1"/>
</dbReference>
<dbReference type="OrthoDB" id="1658288at2759"/>
<dbReference type="PANTHER" id="PTHR46082">
    <property type="entry name" value="ATP/GTP-BINDING PROTEIN-RELATED"/>
    <property type="match status" value="1"/>
</dbReference>